<dbReference type="InterPro" id="IPR026444">
    <property type="entry name" value="Secre_tail"/>
</dbReference>
<dbReference type="Proteomes" id="UP000585050">
    <property type="component" value="Unassembled WGS sequence"/>
</dbReference>
<proteinExistence type="predicted"/>
<reference evidence="2 3" key="1">
    <citation type="submission" date="2020-04" db="EMBL/GenBank/DDBJ databases">
        <title>Flammeovirga sp. SR4, a novel species isolated from seawater.</title>
        <authorList>
            <person name="Wang X."/>
        </authorList>
    </citation>
    <scope>NUCLEOTIDE SEQUENCE [LARGE SCALE GENOMIC DNA]</scope>
    <source>
        <strain evidence="2 3">SR4</strain>
    </source>
</reference>
<evidence type="ECO:0000256" key="1">
    <source>
        <dbReference type="SAM" id="MobiDB-lite"/>
    </source>
</evidence>
<evidence type="ECO:0000313" key="2">
    <source>
        <dbReference type="EMBL" id="NLR90846.1"/>
    </source>
</evidence>
<protein>
    <submittedName>
        <fullName evidence="2">T9SS type A sorting domain-containing protein</fullName>
    </submittedName>
</protein>
<feature type="region of interest" description="Disordered" evidence="1">
    <location>
        <begin position="160"/>
        <end position="181"/>
    </location>
</feature>
<dbReference type="NCBIfam" id="TIGR04183">
    <property type="entry name" value="Por_Secre_tail"/>
    <property type="match status" value="1"/>
</dbReference>
<dbReference type="EMBL" id="JABAIL010000002">
    <property type="protein sequence ID" value="NLR90846.1"/>
    <property type="molecule type" value="Genomic_DNA"/>
</dbReference>
<sequence length="509" mass="57747">MDIITFTDKKHSLLLLFLLLSTIVFGLPSNDPIIIDQPRVDEDTTYKHETIIITAEQFTVSSHLKFESCDVTVESSLLISEDGAHLEFNGGALQANNSIWQLDGHVDFDQHGQDKLYVTFNSVSIFEYSNQIHYKGPNKVVWDVTGESCISSASDAVLAKGGNDHRPEDVPECDESPNPPNGDTIFYTGEEARISSDTKHKDKVVIISANNFYVDGKFELEDCETIITSMYLTSNKHLKFKGGSLEITSSDWTVNEHTDFESDKKDDPMQVVADNWALRINTDKMHFKEDVNWVYNQENSCMDGVERIEDKYHEHMPIDITQIKDCDNWDLPVELIYFEAEAYKDGASLFWATASEINSDYFDVQFSKDGRNWESLEKVPAAGNSNVQIEYQYDDYTVRTGVGYYRLHQVDFDGQSEIFGPVVVEFSTSNIELEGEIYPVPQSAGSTVHLSVNNNLPYDIQIFNHLGQLVFYSEDNVNSIHLETPWGRGIFIVHIVQGADKEIVKFQLN</sequence>
<accession>A0A7X8SIK2</accession>
<comment type="caution">
    <text evidence="2">The sequence shown here is derived from an EMBL/GenBank/DDBJ whole genome shotgun (WGS) entry which is preliminary data.</text>
</comment>
<gene>
    <name evidence="2" type="ORF">HGP29_06495</name>
</gene>
<name>A0A7X8SIK2_9BACT</name>
<keyword evidence="3" id="KW-1185">Reference proteome</keyword>
<dbReference type="RefSeq" id="WP_168881560.1">
    <property type="nucleotide sequence ID" value="NZ_JABAIL010000002.1"/>
</dbReference>
<dbReference type="AlphaFoldDB" id="A0A7X8SIK2"/>
<organism evidence="2 3">
    <name type="scientific">Flammeovirga agarivorans</name>
    <dbReference type="NCBI Taxonomy" id="2726742"/>
    <lineage>
        <taxon>Bacteria</taxon>
        <taxon>Pseudomonadati</taxon>
        <taxon>Bacteroidota</taxon>
        <taxon>Cytophagia</taxon>
        <taxon>Cytophagales</taxon>
        <taxon>Flammeovirgaceae</taxon>
        <taxon>Flammeovirga</taxon>
    </lineage>
</organism>
<evidence type="ECO:0000313" key="3">
    <source>
        <dbReference type="Proteomes" id="UP000585050"/>
    </source>
</evidence>